<keyword evidence="4" id="KW-0274">FAD</keyword>
<dbReference type="Pfam" id="PF02852">
    <property type="entry name" value="Pyr_redox_dim"/>
    <property type="match status" value="1"/>
</dbReference>
<evidence type="ECO:0000259" key="8">
    <source>
        <dbReference type="Pfam" id="PF02852"/>
    </source>
</evidence>
<keyword evidence="6" id="KW-0558">Oxidation</keyword>
<dbReference type="AlphaFoldDB" id="A0A7G9T4W9"/>
<feature type="domain" description="Pyridine nucleotide-disulphide oxidoreductase dimerisation" evidence="8">
    <location>
        <begin position="332"/>
        <end position="429"/>
    </location>
</feature>
<dbReference type="InterPro" id="IPR016156">
    <property type="entry name" value="FAD/NAD-linked_Rdtase_dimer_sf"/>
</dbReference>
<dbReference type="PRINTS" id="PR00368">
    <property type="entry name" value="FADPNR"/>
</dbReference>
<evidence type="ECO:0000256" key="1">
    <source>
        <dbReference type="ARBA" id="ARBA00001974"/>
    </source>
</evidence>
<dbReference type="GO" id="GO:0016491">
    <property type="term" value="F:oxidoreductase activity"/>
    <property type="evidence" value="ECO:0007669"/>
    <property type="project" value="UniProtKB-KW"/>
</dbReference>
<dbReference type="SUPFAM" id="SSF55424">
    <property type="entry name" value="FAD/NAD-linked reductases, dimerisation (C-terminal) domain"/>
    <property type="match status" value="1"/>
</dbReference>
<evidence type="ECO:0000256" key="2">
    <source>
        <dbReference type="ARBA" id="ARBA00009130"/>
    </source>
</evidence>
<comment type="similarity">
    <text evidence="2">Belongs to the class-III pyridine nucleotide-disulfide oxidoreductase family.</text>
</comment>
<evidence type="ECO:0000256" key="5">
    <source>
        <dbReference type="ARBA" id="ARBA00023002"/>
    </source>
</evidence>
<dbReference type="RefSeq" id="WP_187528979.1">
    <property type="nucleotide sequence ID" value="NZ_CP060724.1"/>
</dbReference>
<dbReference type="InterPro" id="IPR004099">
    <property type="entry name" value="Pyr_nucl-diS_OxRdtase_dimer"/>
</dbReference>
<dbReference type="KEGG" id="wdi:H9L19_07180"/>
<evidence type="ECO:0000313" key="10">
    <source>
        <dbReference type="EMBL" id="QNN75144.1"/>
    </source>
</evidence>
<dbReference type="PANTHER" id="PTHR43429">
    <property type="entry name" value="PYRIDINE NUCLEOTIDE-DISULFIDE OXIDOREDUCTASE DOMAIN-CONTAINING"/>
    <property type="match status" value="1"/>
</dbReference>
<dbReference type="Gene3D" id="3.30.390.30">
    <property type="match status" value="1"/>
</dbReference>
<keyword evidence="3" id="KW-0285">Flavoprotein</keyword>
<evidence type="ECO:0000256" key="4">
    <source>
        <dbReference type="ARBA" id="ARBA00022827"/>
    </source>
</evidence>
<organism evidence="10 11">
    <name type="scientific">Weissella diestrammenae</name>
    <dbReference type="NCBI Taxonomy" id="1162633"/>
    <lineage>
        <taxon>Bacteria</taxon>
        <taxon>Bacillati</taxon>
        <taxon>Bacillota</taxon>
        <taxon>Bacilli</taxon>
        <taxon>Lactobacillales</taxon>
        <taxon>Lactobacillaceae</taxon>
        <taxon>Weissella</taxon>
    </lineage>
</organism>
<evidence type="ECO:0000259" key="9">
    <source>
        <dbReference type="Pfam" id="PF07992"/>
    </source>
</evidence>
<evidence type="ECO:0000256" key="6">
    <source>
        <dbReference type="ARBA" id="ARBA00023097"/>
    </source>
</evidence>
<dbReference type="Gene3D" id="3.50.50.60">
    <property type="entry name" value="FAD/NAD(P)-binding domain"/>
    <property type="match status" value="2"/>
</dbReference>
<proteinExistence type="inferred from homology"/>
<comment type="cofactor">
    <cofactor evidence="1">
        <name>FAD</name>
        <dbReference type="ChEBI" id="CHEBI:57692"/>
    </cofactor>
</comment>
<dbReference type="InterPro" id="IPR036188">
    <property type="entry name" value="FAD/NAD-bd_sf"/>
</dbReference>
<reference evidence="10 11" key="1">
    <citation type="submission" date="2020-08" db="EMBL/GenBank/DDBJ databases">
        <title>Genome sequence of Weissella diestrammenae KACC 16890T.</title>
        <authorList>
            <person name="Hyun D.-W."/>
            <person name="Bae J.-W."/>
        </authorList>
    </citation>
    <scope>NUCLEOTIDE SEQUENCE [LARGE SCALE GENOMIC DNA]</scope>
    <source>
        <strain evidence="10 11">KACC 16890</strain>
    </source>
</reference>
<accession>A0A7G9T4W9</accession>
<evidence type="ECO:0000256" key="3">
    <source>
        <dbReference type="ARBA" id="ARBA00022630"/>
    </source>
</evidence>
<dbReference type="PRINTS" id="PR00411">
    <property type="entry name" value="PNDRDTASEI"/>
</dbReference>
<dbReference type="PANTHER" id="PTHR43429:SF1">
    <property type="entry name" value="NAD(P)H SULFUR OXIDOREDUCTASE (COA-DEPENDENT)"/>
    <property type="match status" value="1"/>
</dbReference>
<protein>
    <submittedName>
        <fullName evidence="10">FAD-dependent oxidoreductase</fullName>
    </submittedName>
</protein>
<evidence type="ECO:0000256" key="7">
    <source>
        <dbReference type="ARBA" id="ARBA00023284"/>
    </source>
</evidence>
<dbReference type="Pfam" id="PF07992">
    <property type="entry name" value="Pyr_redox_2"/>
    <property type="match status" value="1"/>
</dbReference>
<name>A0A7G9T4W9_9LACO</name>
<dbReference type="SUPFAM" id="SSF51905">
    <property type="entry name" value="FAD/NAD(P)-binding domain"/>
    <property type="match status" value="1"/>
</dbReference>
<dbReference type="InterPro" id="IPR050260">
    <property type="entry name" value="FAD-bd_OxRdtase"/>
</dbReference>
<keyword evidence="5" id="KW-0560">Oxidoreductase</keyword>
<dbReference type="InterPro" id="IPR023753">
    <property type="entry name" value="FAD/NAD-binding_dom"/>
</dbReference>
<sequence length="444" mass="48018">MKVAVIGCTHAGIFSSREILKNNPDAEITVFERNDTVSFLSCGIALWVGNHVSSSEKMFYDSVAAMQADGIQMKMQHDVTAVDLATKTLTAVDLKTNESKTETFDKIVITTGSKPVMPPIPGIDGANVYKCKNWDDAKAIKEAAKSAKSAIVIGAGYIGAELAEQFSVNNIKTTLIDGLDRVLAKNFDKDITDEVEAQYQAHGVTLALGQMVKSFEETETGVKVTTDKGVYEADIAVLGIGFLPRTDLFTGQVDMIKNGAIIVDKYMQTSVKDVYAAGDSATVFYNPTQKDDYIPLATNAIRQGILVGKNINTPQVAYLGTQSTSAVELYGYAMAASGLNQQLAEARGITGIKEITIEQDYRPDFMLTTTPVRATLTWDEKTRQVLGGSFYSKHDISQTANALSLAIQNKMTIDDLAMSDFLFQPNFSQPINFLGAVAMAAAAE</sequence>
<gene>
    <name evidence="10" type="ORF">H9L19_07180</name>
</gene>
<dbReference type="EMBL" id="CP060724">
    <property type="protein sequence ID" value="QNN75144.1"/>
    <property type="molecule type" value="Genomic_DNA"/>
</dbReference>
<evidence type="ECO:0000313" key="11">
    <source>
        <dbReference type="Proteomes" id="UP000515800"/>
    </source>
</evidence>
<keyword evidence="7" id="KW-0676">Redox-active center</keyword>
<dbReference type="Proteomes" id="UP000515800">
    <property type="component" value="Chromosome"/>
</dbReference>
<feature type="domain" description="FAD/NAD(P)-binding" evidence="9">
    <location>
        <begin position="1"/>
        <end position="304"/>
    </location>
</feature>
<keyword evidence="11" id="KW-1185">Reference proteome</keyword>